<evidence type="ECO:0000313" key="1">
    <source>
        <dbReference type="EMBL" id="ANE47103.1"/>
    </source>
</evidence>
<name>A0A172TJZ9_9BACL</name>
<sequence>MIWTLERPASALPKSYLWTWDHSTNWVLDDPGIINYGCYNRYLKKPETFKEDYRLLTDFAAGLGIPGIVIYGFLRDSHGGEVFAREVAEYAASKGVDIYPGIGLTWYGGPYYEGQHRFNLDTFLDQHPSAKLVNKDSGDGHDPLNYTLLLPDGTAAEDSGIQGICPSDPTYKQWIQDGLQWLFEAFPIGGVNIENGDFIVCHCEICQSHKQNWPAEDPEFFRHQALGYDTALRCLEAIGERKDEQLLNTWATYTGFIPGEGERDNATGFMFCDRPALLDRMESLETIQWTITGMVLKKPLPLTMYLDHGRPEEMFDNPMWPKELKPPIPGGVGLLHQGSQWNASRYDCVVSTIKEGCARAHDSGMEGVVIQGEVSSRHIPSALNYLAFSHFTHWPNDTLRDFGRKTLGQVFHDEAEGEAFVVLFAHWDAGTLTEEHRELLSAKWTALQKLITVGNSETVNDKMDWFRFWHWLHTSITAAKEPHTATFY</sequence>
<evidence type="ECO:0000313" key="2">
    <source>
        <dbReference type="Proteomes" id="UP000076927"/>
    </source>
</evidence>
<dbReference type="STRING" id="1178515.SY83_13470"/>
<dbReference type="AlphaFoldDB" id="A0A172TJZ9"/>
<dbReference type="OrthoDB" id="5090391at2"/>
<dbReference type="RefSeq" id="WP_068607286.1">
    <property type="nucleotide sequence ID" value="NZ_CP011388.1"/>
</dbReference>
<dbReference type="EMBL" id="CP011388">
    <property type="protein sequence ID" value="ANE47103.1"/>
    <property type="molecule type" value="Genomic_DNA"/>
</dbReference>
<organism evidence="1 2">
    <name type="scientific">Paenibacillus swuensis</name>
    <dbReference type="NCBI Taxonomy" id="1178515"/>
    <lineage>
        <taxon>Bacteria</taxon>
        <taxon>Bacillati</taxon>
        <taxon>Bacillota</taxon>
        <taxon>Bacilli</taxon>
        <taxon>Bacillales</taxon>
        <taxon>Paenibacillaceae</taxon>
        <taxon>Paenibacillus</taxon>
    </lineage>
</organism>
<accession>A0A172TJZ9</accession>
<gene>
    <name evidence="1" type="ORF">SY83_13470</name>
</gene>
<keyword evidence="2" id="KW-1185">Reference proteome</keyword>
<dbReference type="Proteomes" id="UP000076927">
    <property type="component" value="Chromosome"/>
</dbReference>
<protein>
    <submittedName>
        <fullName evidence="1">Uncharacterized protein</fullName>
    </submittedName>
</protein>
<proteinExistence type="predicted"/>
<dbReference type="KEGG" id="pswu:SY83_13470"/>
<reference evidence="1 2" key="1">
    <citation type="submission" date="2015-01" db="EMBL/GenBank/DDBJ databases">
        <title>Paenibacillus swuensis/DY6/whole genome sequencing.</title>
        <authorList>
            <person name="Kim M.K."/>
            <person name="Srinivasan S."/>
            <person name="Lee J.-J."/>
        </authorList>
    </citation>
    <scope>NUCLEOTIDE SEQUENCE [LARGE SCALE GENOMIC DNA]</scope>
    <source>
        <strain evidence="1 2">DY6</strain>
    </source>
</reference>
<dbReference type="PATRIC" id="fig|1178515.4.peg.2701"/>